<organism evidence="12 13">
    <name type="scientific">Candidatus Rhodobacter oscarellae</name>
    <dbReference type="NCBI Taxonomy" id="1675527"/>
    <lineage>
        <taxon>Bacteria</taxon>
        <taxon>Pseudomonadati</taxon>
        <taxon>Pseudomonadota</taxon>
        <taxon>Alphaproteobacteria</taxon>
        <taxon>Rhodobacterales</taxon>
        <taxon>Rhodobacter group</taxon>
        <taxon>Rhodobacter</taxon>
    </lineage>
</organism>
<dbReference type="Proteomes" id="UP000037178">
    <property type="component" value="Unassembled WGS sequence"/>
</dbReference>
<keyword evidence="10" id="KW-0732">Signal</keyword>
<dbReference type="SUPFAM" id="SSF54534">
    <property type="entry name" value="FKBP-like"/>
    <property type="match status" value="1"/>
</dbReference>
<dbReference type="AlphaFoldDB" id="A0A0J9E8A2"/>
<evidence type="ECO:0000256" key="5">
    <source>
        <dbReference type="ARBA" id="ARBA00023110"/>
    </source>
</evidence>
<dbReference type="PANTHER" id="PTHR47245:SF2">
    <property type="entry name" value="PEPTIDYL-PROLYL CIS-TRANS ISOMERASE HP_0175-RELATED"/>
    <property type="match status" value="1"/>
</dbReference>
<protein>
    <recommendedName>
        <fullName evidence="4">Parvulin-like PPIase</fullName>
        <ecNumber evidence="3">5.2.1.8</ecNumber>
    </recommendedName>
    <alternativeName>
        <fullName evidence="6">Peptidyl-prolyl cis-trans isomerase plp</fullName>
    </alternativeName>
    <alternativeName>
        <fullName evidence="7">Rotamase plp</fullName>
    </alternativeName>
</protein>
<dbReference type="InterPro" id="IPR050245">
    <property type="entry name" value="PrsA_foldase"/>
</dbReference>
<dbReference type="STRING" id="1675527.AIOL_003951"/>
<evidence type="ECO:0000256" key="10">
    <source>
        <dbReference type="SAM" id="SignalP"/>
    </source>
</evidence>
<dbReference type="InterPro" id="IPR046357">
    <property type="entry name" value="PPIase_dom_sf"/>
</dbReference>
<comment type="catalytic activity">
    <reaction evidence="1">
        <text>[protein]-peptidylproline (omega=180) = [protein]-peptidylproline (omega=0)</text>
        <dbReference type="Rhea" id="RHEA:16237"/>
        <dbReference type="Rhea" id="RHEA-COMP:10747"/>
        <dbReference type="Rhea" id="RHEA-COMP:10748"/>
        <dbReference type="ChEBI" id="CHEBI:83833"/>
        <dbReference type="ChEBI" id="CHEBI:83834"/>
        <dbReference type="EC" id="5.2.1.8"/>
    </reaction>
</comment>
<evidence type="ECO:0000256" key="2">
    <source>
        <dbReference type="ARBA" id="ARBA00007656"/>
    </source>
</evidence>
<proteinExistence type="inferred from homology"/>
<comment type="caution">
    <text evidence="12">The sequence shown here is derived from an EMBL/GenBank/DDBJ whole genome shotgun (WGS) entry which is preliminary data.</text>
</comment>
<evidence type="ECO:0000256" key="8">
    <source>
        <dbReference type="PROSITE-ProRule" id="PRU00278"/>
    </source>
</evidence>
<dbReference type="PATRIC" id="fig|1675527.3.peg.4141"/>
<evidence type="ECO:0000313" key="12">
    <source>
        <dbReference type="EMBL" id="KMW58970.1"/>
    </source>
</evidence>
<dbReference type="InterPro" id="IPR000297">
    <property type="entry name" value="PPIase_PpiC"/>
</dbReference>
<dbReference type="EC" id="5.2.1.8" evidence="3"/>
<feature type="domain" description="PpiC" evidence="11">
    <location>
        <begin position="173"/>
        <end position="262"/>
    </location>
</feature>
<dbReference type="GO" id="GO:0003755">
    <property type="term" value="F:peptidyl-prolyl cis-trans isomerase activity"/>
    <property type="evidence" value="ECO:0007669"/>
    <property type="project" value="UniProtKB-KW"/>
</dbReference>
<name>A0A0J9E8A2_9RHOB</name>
<accession>A0A0J9E8A2</accession>
<feature type="region of interest" description="Disordered" evidence="9">
    <location>
        <begin position="35"/>
        <end position="54"/>
    </location>
</feature>
<feature type="chain" id="PRO_5007774263" description="Parvulin-like PPIase" evidence="10">
    <location>
        <begin position="28"/>
        <end position="320"/>
    </location>
</feature>
<dbReference type="PROSITE" id="PS01096">
    <property type="entry name" value="PPIC_PPIASE_1"/>
    <property type="match status" value="1"/>
</dbReference>
<dbReference type="EMBL" id="LFTY01000002">
    <property type="protein sequence ID" value="KMW58970.1"/>
    <property type="molecule type" value="Genomic_DNA"/>
</dbReference>
<dbReference type="InterPro" id="IPR027304">
    <property type="entry name" value="Trigger_fact/SurA_dom_sf"/>
</dbReference>
<evidence type="ECO:0000256" key="4">
    <source>
        <dbReference type="ARBA" id="ARBA00018370"/>
    </source>
</evidence>
<feature type="signal peptide" evidence="10">
    <location>
        <begin position="1"/>
        <end position="27"/>
    </location>
</feature>
<evidence type="ECO:0000256" key="9">
    <source>
        <dbReference type="SAM" id="MobiDB-lite"/>
    </source>
</evidence>
<comment type="similarity">
    <text evidence="2">Belongs to the PpiC/parvulin rotamase family.</text>
</comment>
<dbReference type="SUPFAM" id="SSF109998">
    <property type="entry name" value="Triger factor/SurA peptide-binding domain-like"/>
    <property type="match status" value="1"/>
</dbReference>
<evidence type="ECO:0000313" key="13">
    <source>
        <dbReference type="Proteomes" id="UP000037178"/>
    </source>
</evidence>
<evidence type="ECO:0000259" key="11">
    <source>
        <dbReference type="PROSITE" id="PS50198"/>
    </source>
</evidence>
<dbReference type="Pfam" id="PF00639">
    <property type="entry name" value="Rotamase"/>
    <property type="match status" value="1"/>
</dbReference>
<keyword evidence="8 12" id="KW-0413">Isomerase</keyword>
<dbReference type="PANTHER" id="PTHR47245">
    <property type="entry name" value="PEPTIDYLPROLYL ISOMERASE"/>
    <property type="match status" value="1"/>
</dbReference>
<keyword evidence="5 8" id="KW-0697">Rotamase</keyword>
<dbReference type="Gene3D" id="3.10.50.40">
    <property type="match status" value="1"/>
</dbReference>
<evidence type="ECO:0000256" key="6">
    <source>
        <dbReference type="ARBA" id="ARBA00030642"/>
    </source>
</evidence>
<evidence type="ECO:0000256" key="3">
    <source>
        <dbReference type="ARBA" id="ARBA00013194"/>
    </source>
</evidence>
<evidence type="ECO:0000256" key="7">
    <source>
        <dbReference type="ARBA" id="ARBA00031484"/>
    </source>
</evidence>
<dbReference type="PROSITE" id="PS50198">
    <property type="entry name" value="PPIC_PPIASE_2"/>
    <property type="match status" value="1"/>
</dbReference>
<gene>
    <name evidence="12" type="ORF">AIOL_003951</name>
</gene>
<evidence type="ECO:0000256" key="1">
    <source>
        <dbReference type="ARBA" id="ARBA00000971"/>
    </source>
</evidence>
<keyword evidence="13" id="KW-1185">Reference proteome</keyword>
<reference evidence="12 13" key="1">
    <citation type="submission" date="2015-06" db="EMBL/GenBank/DDBJ databases">
        <title>Draft genome sequence of an Alphaproteobacteria species associated to the Mediterranean sponge Oscarella lobularis.</title>
        <authorList>
            <person name="Jourda C."/>
            <person name="Santini S."/>
            <person name="Claverie J.-M."/>
        </authorList>
    </citation>
    <scope>NUCLEOTIDE SEQUENCE [LARGE SCALE GENOMIC DNA]</scope>
    <source>
        <strain evidence="12">IGS</strain>
    </source>
</reference>
<dbReference type="OrthoDB" id="14196at2"/>
<dbReference type="RefSeq" id="WP_049644517.1">
    <property type="nucleotide sequence ID" value="NZ_LFTY01000002.1"/>
</dbReference>
<sequence>MVSIIASARGLTLGLAAALALAGASWAADDAHKDAHAHDAEAMTEAPMEKHEMAGAEHEMAKPGTAADTVMARVGATEITLGHMIAMAMTIPQEQTQIPPEQLFEGILQRLIQQEAVAQQLAPMPRILQLQSENERRSLLASAVVEEIGARVTVTEEDLRAAYQDRFGDFKPATEYNASHILVDSKDAAMEVAEELANGVLFEDLARARSTGPSGPNGGNLGWFGPGFMVPPFENAVMGLKKGEVSAPVQTDFGWHVIMLNDIRLPNVPTLEELRPALEQEVMNERFRAELMEMVNRVPIERASLGAVDPMVIFDSELVQ</sequence>
<dbReference type="InterPro" id="IPR023058">
    <property type="entry name" value="PPIase_PpiC_CS"/>
</dbReference>